<dbReference type="Proteomes" id="UP000596742">
    <property type="component" value="Unassembled WGS sequence"/>
</dbReference>
<organism evidence="2 3">
    <name type="scientific">Mytilus galloprovincialis</name>
    <name type="common">Mediterranean mussel</name>
    <dbReference type="NCBI Taxonomy" id="29158"/>
    <lineage>
        <taxon>Eukaryota</taxon>
        <taxon>Metazoa</taxon>
        <taxon>Spiralia</taxon>
        <taxon>Lophotrochozoa</taxon>
        <taxon>Mollusca</taxon>
        <taxon>Bivalvia</taxon>
        <taxon>Autobranchia</taxon>
        <taxon>Pteriomorphia</taxon>
        <taxon>Mytilida</taxon>
        <taxon>Mytiloidea</taxon>
        <taxon>Mytilidae</taxon>
        <taxon>Mytilinae</taxon>
        <taxon>Mytilus</taxon>
    </lineage>
</organism>
<evidence type="ECO:0000313" key="2">
    <source>
        <dbReference type="EMBL" id="VDI17717.1"/>
    </source>
</evidence>
<reference evidence="2" key="1">
    <citation type="submission" date="2018-11" db="EMBL/GenBank/DDBJ databases">
        <authorList>
            <person name="Alioto T."/>
            <person name="Alioto T."/>
        </authorList>
    </citation>
    <scope>NUCLEOTIDE SEQUENCE</scope>
</reference>
<comment type="caution">
    <text evidence="2">The sequence shown here is derived from an EMBL/GenBank/DDBJ whole genome shotgun (WGS) entry which is preliminary data.</text>
</comment>
<proteinExistence type="predicted"/>
<accession>A0A8B6DDS7</accession>
<evidence type="ECO:0000313" key="3">
    <source>
        <dbReference type="Proteomes" id="UP000596742"/>
    </source>
</evidence>
<gene>
    <name evidence="2" type="ORF">MGAL_10B042584</name>
</gene>
<dbReference type="SUPFAM" id="SSF50969">
    <property type="entry name" value="YVTN repeat-like/Quinoprotein amine dehydrogenase"/>
    <property type="match status" value="1"/>
</dbReference>
<feature type="compositionally biased region" description="Basic and acidic residues" evidence="1">
    <location>
        <begin position="1"/>
        <end position="23"/>
    </location>
</feature>
<dbReference type="OrthoDB" id="1616686at2759"/>
<dbReference type="InterPro" id="IPR011042">
    <property type="entry name" value="6-blade_b-propeller_TolB-like"/>
</dbReference>
<evidence type="ECO:0000256" key="1">
    <source>
        <dbReference type="SAM" id="MobiDB-lite"/>
    </source>
</evidence>
<keyword evidence="3" id="KW-1185">Reference proteome</keyword>
<dbReference type="EMBL" id="UYJE01003249">
    <property type="protein sequence ID" value="VDI17717.1"/>
    <property type="molecule type" value="Genomic_DNA"/>
</dbReference>
<name>A0A8B6DDS7_MYTGA</name>
<dbReference type="InterPro" id="IPR011044">
    <property type="entry name" value="Quino_amine_DH_bsu"/>
</dbReference>
<protein>
    <submittedName>
        <fullName evidence="2">Uncharacterized protein</fullName>
    </submittedName>
</protein>
<feature type="region of interest" description="Disordered" evidence="1">
    <location>
        <begin position="1"/>
        <end position="42"/>
    </location>
</feature>
<feature type="compositionally biased region" description="Polar residues" evidence="1">
    <location>
        <begin position="28"/>
        <end position="42"/>
    </location>
</feature>
<dbReference type="AlphaFoldDB" id="A0A8B6DDS7"/>
<sequence>MEKLKRKSETTMEHIDGCRDEGNKCVPSPSSKPENIPTTSETFTQAQTPVIYNLPVSVTLRQKLNIEWPEKIDREFLNCIKMGNKLVFLASNTKFLNICNVDGTDAHHIPLPYAPWYITEVDKTTLSVSCTRDKVILLINISTGNVNGTIRLRNYCYGISYDKEYLYVVMDRKTIHVMDFTGNLIRTISSPSVSYIDISVHKDRCVCINLSTINCYDLDGKQKWKFEDEKSESFHSVTLDEKGNVYVTNRTSNTIVAVSADGKNSKEILCALDGLSTPSGIHYDRDEHSLLVCNFFARTVLLFNVKW</sequence>
<dbReference type="Gene3D" id="2.120.10.30">
    <property type="entry name" value="TolB, C-terminal domain"/>
    <property type="match status" value="1"/>
</dbReference>